<keyword evidence="1 2" id="KW-0479">Metal-binding</keyword>
<dbReference type="PIRSF" id="PIRSF006615">
    <property type="entry name" value="Zn_crbxpep_Taq"/>
    <property type="match status" value="1"/>
</dbReference>
<keyword evidence="5" id="KW-1185">Reference proteome</keyword>
<dbReference type="GO" id="GO:0046872">
    <property type="term" value="F:metal ion binding"/>
    <property type="evidence" value="ECO:0007669"/>
    <property type="project" value="UniProtKB-KW"/>
</dbReference>
<dbReference type="SUPFAM" id="SSF55486">
    <property type="entry name" value="Metalloproteases ('zincins'), catalytic domain"/>
    <property type="match status" value="1"/>
</dbReference>
<dbReference type="Proteomes" id="UP000199073">
    <property type="component" value="Unassembled WGS sequence"/>
</dbReference>
<dbReference type="EMBL" id="FNJI01000005">
    <property type="protein sequence ID" value="SDO76200.1"/>
    <property type="molecule type" value="Genomic_DNA"/>
</dbReference>
<keyword evidence="1 4" id="KW-0121">Carboxypeptidase</keyword>
<reference evidence="4 5" key="1">
    <citation type="submission" date="2016-10" db="EMBL/GenBank/DDBJ databases">
        <authorList>
            <person name="de Groot N.N."/>
        </authorList>
    </citation>
    <scope>NUCLEOTIDE SEQUENCE [LARGE SCALE GENOMIC DNA]</scope>
    <source>
        <strain evidence="4 5">DSM 12130</strain>
    </source>
</reference>
<comment type="catalytic activity">
    <reaction evidence="1">
        <text>Release of a C-terminal amino acid with broad specificity, except for -Pro.</text>
        <dbReference type="EC" id="3.4.17.19"/>
    </reaction>
</comment>
<keyword evidence="1" id="KW-0645">Protease</keyword>
<keyword evidence="1" id="KW-0482">Metalloprotease</keyword>
<evidence type="ECO:0000256" key="1">
    <source>
        <dbReference type="PIRNR" id="PIRNR006615"/>
    </source>
</evidence>
<evidence type="ECO:0000313" key="5">
    <source>
        <dbReference type="Proteomes" id="UP000199073"/>
    </source>
</evidence>
<comment type="function">
    <text evidence="1">Broad specificity carboxypetidase that releases amino acids sequentially from the C-terminus, including neutral, aromatic, polar and basic residues.</text>
</comment>
<dbReference type="EC" id="3.4.17.19" evidence="1"/>
<gene>
    <name evidence="4" type="ORF">SAMN05660330_01007</name>
</gene>
<feature type="binding site" evidence="2">
    <location>
        <position position="265"/>
    </location>
    <ligand>
        <name>Zn(2+)</name>
        <dbReference type="ChEBI" id="CHEBI:29105"/>
        <note>catalytic</note>
    </ligand>
</feature>
<accession>A0A1H0M7W4</accession>
<organism evidence="4 5">
    <name type="scientific">Desulforhopalus singaporensis</name>
    <dbReference type="NCBI Taxonomy" id="91360"/>
    <lineage>
        <taxon>Bacteria</taxon>
        <taxon>Pseudomonadati</taxon>
        <taxon>Thermodesulfobacteriota</taxon>
        <taxon>Desulfobulbia</taxon>
        <taxon>Desulfobulbales</taxon>
        <taxon>Desulfocapsaceae</taxon>
        <taxon>Desulforhopalus</taxon>
    </lineage>
</organism>
<evidence type="ECO:0000256" key="3">
    <source>
        <dbReference type="PIRSR" id="PIRSR006615-2"/>
    </source>
</evidence>
<dbReference type="Gene3D" id="1.10.1370.30">
    <property type="match status" value="1"/>
</dbReference>
<dbReference type="OrthoDB" id="9772308at2"/>
<evidence type="ECO:0000313" key="4">
    <source>
        <dbReference type="EMBL" id="SDO76200.1"/>
    </source>
</evidence>
<dbReference type="PROSITE" id="PS52034">
    <property type="entry name" value="PEPTIDASE_M32"/>
    <property type="match status" value="1"/>
</dbReference>
<protein>
    <recommendedName>
        <fullName evidence="1">Metal-dependent carboxypeptidase</fullName>
        <ecNumber evidence="1">3.4.17.19</ecNumber>
    </recommendedName>
</protein>
<dbReference type="AlphaFoldDB" id="A0A1H0M7W4"/>
<keyword evidence="1" id="KW-0378">Hydrolase</keyword>
<comment type="cofactor">
    <cofactor evidence="2">
        <name>Zn(2+)</name>
        <dbReference type="ChEBI" id="CHEBI:29105"/>
    </cofactor>
    <text evidence="2">Binds 1 zinc ion per subunit.</text>
</comment>
<dbReference type="RefSeq" id="WP_092220407.1">
    <property type="nucleotide sequence ID" value="NZ_FNJI01000005.1"/>
</dbReference>
<feature type="binding site" evidence="2">
    <location>
        <position position="269"/>
    </location>
    <ligand>
        <name>Zn(2+)</name>
        <dbReference type="ChEBI" id="CHEBI:29105"/>
        <note>catalytic</note>
    </ligand>
</feature>
<keyword evidence="2" id="KW-0862">Zinc</keyword>
<feature type="active site" description="Proton donor/acceptor" evidence="3">
    <location>
        <position position="266"/>
    </location>
</feature>
<dbReference type="GO" id="GO:0006508">
    <property type="term" value="P:proteolysis"/>
    <property type="evidence" value="ECO:0007669"/>
    <property type="project" value="UniProtKB-UniRule"/>
</dbReference>
<feature type="binding site" evidence="2">
    <location>
        <position position="295"/>
    </location>
    <ligand>
        <name>Zn(2+)</name>
        <dbReference type="ChEBI" id="CHEBI:29105"/>
        <note>catalytic</note>
    </ligand>
</feature>
<dbReference type="Pfam" id="PF02074">
    <property type="entry name" value="Peptidase_M32"/>
    <property type="match status" value="1"/>
</dbReference>
<dbReference type="PANTHER" id="PTHR34217:SF1">
    <property type="entry name" value="CARBOXYPEPTIDASE 1"/>
    <property type="match status" value="1"/>
</dbReference>
<dbReference type="GO" id="GO:0004181">
    <property type="term" value="F:metallocarboxypeptidase activity"/>
    <property type="evidence" value="ECO:0007669"/>
    <property type="project" value="UniProtKB-UniRule"/>
</dbReference>
<dbReference type="InterPro" id="IPR001333">
    <property type="entry name" value="Peptidase_M32_Taq"/>
</dbReference>
<proteinExistence type="inferred from homology"/>
<dbReference type="STRING" id="91360.SAMN05660330_01007"/>
<comment type="similarity">
    <text evidence="1">Belongs to the peptidase M32 family.</text>
</comment>
<dbReference type="PANTHER" id="PTHR34217">
    <property type="entry name" value="METAL-DEPENDENT CARBOXYPEPTIDASE"/>
    <property type="match status" value="1"/>
</dbReference>
<dbReference type="PRINTS" id="PR00998">
    <property type="entry name" value="CRBOXYPTASET"/>
</dbReference>
<sequence length="500" mass="57523">MADRYQPLVRYFQKLSRIEHAITFLQWDHMVMMPPRGSEARSKALAELSATYHRRLVSDELGELLQEVEDKTDNPERIASIREMKKVYSRAVCLSSDLVEAKTIAGARCEYQWRQQRNDNDWDGFAGNFREVVKLCREEAQARFARNPDNFATPYDTLLDLHCTGDDSGFIQAVFTRLKRDLPGILEQVLERQRETKRPNLAGEYPVAQQQQLNKNLMLSLGFDFESGRLDVSAHPFSTGCRGDQRITTRYRENDFFDSLLATAHETGHASYENGLPRQYDGLPVGGARNLCLHESQSLLFEKQLLLTRPFLEFFLPVIHRCLPATSHLSAETLWLGATRVAPSLIRVEADEATYPFHVIIRFEIERDLINQQIEIDDIPELWDEKMRRYLGISTGSNFKDGCMQDMHWTDGSFGYFPSYTMGAINSAQFSAAIRLAHPDWQEQLAGGNLDFIRRWLLENIWSVGSTIESQEILQKATGQKTNPDFFLDHLKTRYLDCGY</sequence>
<evidence type="ECO:0000256" key="2">
    <source>
        <dbReference type="PIRSR" id="PIRSR006615-1"/>
    </source>
</evidence>
<dbReference type="CDD" id="cd06460">
    <property type="entry name" value="M32_Taq"/>
    <property type="match status" value="1"/>
</dbReference>
<name>A0A1H0M7W4_9BACT</name>